<proteinExistence type="predicted"/>
<accession>A0ACB9AER6</accession>
<evidence type="ECO:0000313" key="2">
    <source>
        <dbReference type="Proteomes" id="UP001055811"/>
    </source>
</evidence>
<reference evidence="2" key="1">
    <citation type="journal article" date="2022" name="Mol. Ecol. Resour.">
        <title>The genomes of chicory, endive, great burdock and yacon provide insights into Asteraceae palaeo-polyploidization history and plant inulin production.</title>
        <authorList>
            <person name="Fan W."/>
            <person name="Wang S."/>
            <person name="Wang H."/>
            <person name="Wang A."/>
            <person name="Jiang F."/>
            <person name="Liu H."/>
            <person name="Zhao H."/>
            <person name="Xu D."/>
            <person name="Zhang Y."/>
        </authorList>
    </citation>
    <scope>NUCLEOTIDE SEQUENCE [LARGE SCALE GENOMIC DNA]</scope>
    <source>
        <strain evidence="2">cv. Punajuju</strain>
    </source>
</reference>
<comment type="caution">
    <text evidence="1">The sequence shown here is derived from an EMBL/GenBank/DDBJ whole genome shotgun (WGS) entry which is preliminary data.</text>
</comment>
<sequence>MGIWDVIYSIGDGVKRAGGTAYGCTSDAVIKIDQVVRVDGIQKLPQYWPDGETRAQISLFTTTLAKNTAKYAVYEGFKHIPGATVVTKLVSDTMREVKQQSKKDGMKAKVDRLEKELRRLTPQQESSNVNVKLSSQNAGGGGHEKAKDVINVFMKTEFVGNHMFRDLMVPKIKKNE</sequence>
<protein>
    <submittedName>
        <fullName evidence="1">Uncharacterized protein</fullName>
    </submittedName>
</protein>
<dbReference type="EMBL" id="CM042015">
    <property type="protein sequence ID" value="KAI3708456.1"/>
    <property type="molecule type" value="Genomic_DNA"/>
</dbReference>
<gene>
    <name evidence="1" type="ORF">L2E82_37626</name>
</gene>
<dbReference type="Proteomes" id="UP001055811">
    <property type="component" value="Linkage Group LG07"/>
</dbReference>
<reference evidence="1 2" key="2">
    <citation type="journal article" date="2022" name="Mol. Ecol. Resour.">
        <title>The genomes of chicory, endive, great burdock and yacon provide insights into Asteraceae paleo-polyploidization history and plant inulin production.</title>
        <authorList>
            <person name="Fan W."/>
            <person name="Wang S."/>
            <person name="Wang H."/>
            <person name="Wang A."/>
            <person name="Jiang F."/>
            <person name="Liu H."/>
            <person name="Zhao H."/>
            <person name="Xu D."/>
            <person name="Zhang Y."/>
        </authorList>
    </citation>
    <scope>NUCLEOTIDE SEQUENCE [LARGE SCALE GENOMIC DNA]</scope>
    <source>
        <strain evidence="2">cv. Punajuju</strain>
        <tissue evidence="1">Leaves</tissue>
    </source>
</reference>
<keyword evidence="2" id="KW-1185">Reference proteome</keyword>
<organism evidence="1 2">
    <name type="scientific">Cichorium intybus</name>
    <name type="common">Chicory</name>
    <dbReference type="NCBI Taxonomy" id="13427"/>
    <lineage>
        <taxon>Eukaryota</taxon>
        <taxon>Viridiplantae</taxon>
        <taxon>Streptophyta</taxon>
        <taxon>Embryophyta</taxon>
        <taxon>Tracheophyta</taxon>
        <taxon>Spermatophyta</taxon>
        <taxon>Magnoliopsida</taxon>
        <taxon>eudicotyledons</taxon>
        <taxon>Gunneridae</taxon>
        <taxon>Pentapetalae</taxon>
        <taxon>asterids</taxon>
        <taxon>campanulids</taxon>
        <taxon>Asterales</taxon>
        <taxon>Asteraceae</taxon>
        <taxon>Cichorioideae</taxon>
        <taxon>Cichorieae</taxon>
        <taxon>Cichoriinae</taxon>
        <taxon>Cichorium</taxon>
    </lineage>
</organism>
<name>A0ACB9AER6_CICIN</name>
<evidence type="ECO:0000313" key="1">
    <source>
        <dbReference type="EMBL" id="KAI3708456.1"/>
    </source>
</evidence>